<keyword evidence="1" id="KW-0808">Transferase</keyword>
<dbReference type="SUPFAM" id="SSF53335">
    <property type="entry name" value="S-adenosyl-L-methionine-dependent methyltransferases"/>
    <property type="match status" value="1"/>
</dbReference>
<dbReference type="InterPro" id="IPR029063">
    <property type="entry name" value="SAM-dependent_MTases_sf"/>
</dbReference>
<dbReference type="PANTHER" id="PTHR35276">
    <property type="entry name" value="S-ADENOSYL-L-METHIONINE-DEPENDENT METHYLTRANSFERASES SUPERFAMILY PROTEIN"/>
    <property type="match status" value="1"/>
</dbReference>
<dbReference type="Gene3D" id="3.40.50.150">
    <property type="entry name" value="Vaccinia Virus protein VP39"/>
    <property type="match status" value="1"/>
</dbReference>
<dbReference type="GO" id="GO:0008168">
    <property type="term" value="F:methyltransferase activity"/>
    <property type="evidence" value="ECO:0007669"/>
    <property type="project" value="UniProtKB-KW"/>
</dbReference>
<proteinExistence type="predicted"/>
<sequence>MIFYRNLYHSIRIQNKGSVYFLQSIIQYSHQLLAEIIQQGDIVIDATCGNGHDTVFLSKKVKESGKVYAFDIQEQAIKNTKKKLDDASITNVSLIHDGHEHVKAYISEHSIAGAIFNLGYLPKGDHHIITTPSSTLAAIESILPLLKVRGRLVLVIYHGHEGGKDEKNAVIDYCAQLNQKYFQVLQYQFINQVNEPPFIIAIEKVNKLE</sequence>
<dbReference type="GO" id="GO:0032259">
    <property type="term" value="P:methylation"/>
    <property type="evidence" value="ECO:0007669"/>
    <property type="project" value="UniProtKB-KW"/>
</dbReference>
<keyword evidence="1" id="KW-0489">Methyltransferase</keyword>
<dbReference type="Pfam" id="PF06962">
    <property type="entry name" value="rRNA_methylase"/>
    <property type="match status" value="1"/>
</dbReference>
<name>A0ABV8VVE1_9BACI</name>
<dbReference type="CDD" id="cd02440">
    <property type="entry name" value="AdoMet_MTases"/>
    <property type="match status" value="1"/>
</dbReference>
<protein>
    <submittedName>
        <fullName evidence="1">Class I SAM-dependent methyltransferase</fullName>
    </submittedName>
</protein>
<evidence type="ECO:0000313" key="2">
    <source>
        <dbReference type="Proteomes" id="UP001595880"/>
    </source>
</evidence>
<accession>A0ABV8VVE1</accession>
<dbReference type="RefSeq" id="WP_390198066.1">
    <property type="nucleotide sequence ID" value="NZ_JBHSDV010000001.1"/>
</dbReference>
<organism evidence="1 2">
    <name type="scientific">Gracilibacillus marinus</name>
    <dbReference type="NCBI Taxonomy" id="630535"/>
    <lineage>
        <taxon>Bacteria</taxon>
        <taxon>Bacillati</taxon>
        <taxon>Bacillota</taxon>
        <taxon>Bacilli</taxon>
        <taxon>Bacillales</taxon>
        <taxon>Bacillaceae</taxon>
        <taxon>Gracilibacillus</taxon>
    </lineage>
</organism>
<evidence type="ECO:0000313" key="1">
    <source>
        <dbReference type="EMBL" id="MFC4387198.1"/>
    </source>
</evidence>
<dbReference type="EMBL" id="JBHSDV010000001">
    <property type="protein sequence ID" value="MFC4387198.1"/>
    <property type="molecule type" value="Genomic_DNA"/>
</dbReference>
<gene>
    <name evidence="1" type="ORF">ACFOZ1_05175</name>
</gene>
<dbReference type="PANTHER" id="PTHR35276:SF1">
    <property type="entry name" value="TRNA (MNM(5)S(2)U34)-METHYLTRANSFERASE, CHLOROPLASTIC"/>
    <property type="match status" value="1"/>
</dbReference>
<reference evidence="2" key="1">
    <citation type="journal article" date="2019" name="Int. J. Syst. Evol. Microbiol.">
        <title>The Global Catalogue of Microorganisms (GCM) 10K type strain sequencing project: providing services to taxonomists for standard genome sequencing and annotation.</title>
        <authorList>
            <consortium name="The Broad Institute Genomics Platform"/>
            <consortium name="The Broad Institute Genome Sequencing Center for Infectious Disease"/>
            <person name="Wu L."/>
            <person name="Ma J."/>
        </authorList>
    </citation>
    <scope>NUCLEOTIDE SEQUENCE [LARGE SCALE GENOMIC DNA]</scope>
    <source>
        <strain evidence="2">KACC 14058</strain>
    </source>
</reference>
<comment type="caution">
    <text evidence="1">The sequence shown here is derived from an EMBL/GenBank/DDBJ whole genome shotgun (WGS) entry which is preliminary data.</text>
</comment>
<dbReference type="Proteomes" id="UP001595880">
    <property type="component" value="Unassembled WGS sequence"/>
</dbReference>
<keyword evidence="2" id="KW-1185">Reference proteome</keyword>
<dbReference type="InterPro" id="IPR010719">
    <property type="entry name" value="MnmM_MeTrfase"/>
</dbReference>